<protein>
    <recommendedName>
        <fullName evidence="3">Fibronectin type-III domain-containing protein</fullName>
    </recommendedName>
</protein>
<evidence type="ECO:0000313" key="2">
    <source>
        <dbReference type="Proteomes" id="UP001151133"/>
    </source>
</evidence>
<dbReference type="RefSeq" id="WP_264286068.1">
    <property type="nucleotide sequence ID" value="NZ_JAOZEV010000003.1"/>
</dbReference>
<organism evidence="1 2">
    <name type="scientific">Flavobacterium frigoritolerans</name>
    <dbReference type="NCBI Taxonomy" id="2987686"/>
    <lineage>
        <taxon>Bacteria</taxon>
        <taxon>Pseudomonadati</taxon>
        <taxon>Bacteroidota</taxon>
        <taxon>Flavobacteriia</taxon>
        <taxon>Flavobacteriales</taxon>
        <taxon>Flavobacteriaceae</taxon>
        <taxon>Flavobacterium</taxon>
    </lineage>
</organism>
<dbReference type="Proteomes" id="UP001151133">
    <property type="component" value="Unassembled WGS sequence"/>
</dbReference>
<dbReference type="Gene3D" id="2.60.40.10">
    <property type="entry name" value="Immunoglobulins"/>
    <property type="match status" value="1"/>
</dbReference>
<keyword evidence="2" id="KW-1185">Reference proteome</keyword>
<reference evidence="1" key="1">
    <citation type="submission" date="2022-10" db="EMBL/GenBank/DDBJ databases">
        <title>Two novel species of Flavobacterium.</title>
        <authorList>
            <person name="Liu Q."/>
            <person name="Xin Y.-H."/>
        </authorList>
    </citation>
    <scope>NUCLEOTIDE SEQUENCE</scope>
    <source>
        <strain evidence="1">LS1R47</strain>
    </source>
</reference>
<dbReference type="InterPro" id="IPR013783">
    <property type="entry name" value="Ig-like_fold"/>
</dbReference>
<evidence type="ECO:0000313" key="1">
    <source>
        <dbReference type="EMBL" id="MCV9931756.1"/>
    </source>
</evidence>
<evidence type="ECO:0008006" key="3">
    <source>
        <dbReference type="Google" id="ProtNLM"/>
    </source>
</evidence>
<sequence>MALNSSGQISISNICTEKKVPLSGASLTTLSTIDINSTSIAKPNSVAPHSISEFYNYNHTFIAPSITITNYSAGKLYFTLKGTGYSTSALTIKSSSTSSSGPWGSDTSGSISPRSVIVPSVTTWYQIQDAITPSILSNVYQYVKTDNTPPPAPYLSGTFNNALRELRLTWNIVTDPSSPVTYIVYNGNYIPDRPTTNSANFFGASISPGKNSWTVRSMDSAGNISDSSNAYIFTAI</sequence>
<name>A0A9X2ZI05_9FLAO</name>
<dbReference type="AlphaFoldDB" id="A0A9X2ZI05"/>
<gene>
    <name evidence="1" type="ORF">OIU80_05625</name>
</gene>
<proteinExistence type="predicted"/>
<dbReference type="EMBL" id="JAOZEV010000003">
    <property type="protein sequence ID" value="MCV9931756.1"/>
    <property type="molecule type" value="Genomic_DNA"/>
</dbReference>
<accession>A0A9X2ZI05</accession>
<comment type="caution">
    <text evidence="1">The sequence shown here is derived from an EMBL/GenBank/DDBJ whole genome shotgun (WGS) entry which is preliminary data.</text>
</comment>